<name>A0A1G7MQ02_9SPHN</name>
<keyword evidence="2" id="KW-1185">Reference proteome</keyword>
<sequence length="57" mass="6378">MDLNYLLHRHQVSLMRSNAAGSPEAQHAHNGLVRGYAYQISELTKHARDGLRPLVAL</sequence>
<evidence type="ECO:0000313" key="2">
    <source>
        <dbReference type="Proteomes" id="UP000323502"/>
    </source>
</evidence>
<reference evidence="1 2" key="1">
    <citation type="submission" date="2016-10" db="EMBL/GenBank/DDBJ databases">
        <authorList>
            <person name="Varghese N."/>
            <person name="Submissions S."/>
        </authorList>
    </citation>
    <scope>NUCLEOTIDE SEQUENCE [LARGE SCALE GENOMIC DNA]</scope>
    <source>
        <strain evidence="1 2">S7-754</strain>
    </source>
</reference>
<accession>A0A1G7MQ02</accession>
<dbReference type="RefSeq" id="WP_162853768.1">
    <property type="nucleotide sequence ID" value="NZ_FNBI01000004.1"/>
</dbReference>
<evidence type="ECO:0000313" key="1">
    <source>
        <dbReference type="EMBL" id="SDF63842.1"/>
    </source>
</evidence>
<organism evidence="1 2">
    <name type="scientific">Sphingomonas carotinifaciens</name>
    <dbReference type="NCBI Taxonomy" id="1166323"/>
    <lineage>
        <taxon>Bacteria</taxon>
        <taxon>Pseudomonadati</taxon>
        <taxon>Pseudomonadota</taxon>
        <taxon>Alphaproteobacteria</taxon>
        <taxon>Sphingomonadales</taxon>
        <taxon>Sphingomonadaceae</taxon>
        <taxon>Sphingomonas</taxon>
    </lineage>
</organism>
<protein>
    <submittedName>
        <fullName evidence="1">Uncharacterized protein</fullName>
    </submittedName>
</protein>
<gene>
    <name evidence="1" type="ORF">SAMN05216557_104282</name>
</gene>
<dbReference type="Proteomes" id="UP000323502">
    <property type="component" value="Unassembled WGS sequence"/>
</dbReference>
<proteinExistence type="predicted"/>
<dbReference type="AlphaFoldDB" id="A0A1G7MQ02"/>
<dbReference type="EMBL" id="FNBI01000004">
    <property type="protein sequence ID" value="SDF63842.1"/>
    <property type="molecule type" value="Genomic_DNA"/>
</dbReference>